<sequence length="279" mass="31144">MTNLDVSQRIRQLPGWIVLALWALVVAVPLYILVVSCFKTTAEIYGDKFGLPTSWTLDNFANAWTQAQFARYMWNSFAVTGGAVILTLVVSAMAAFPLSRYQLGWSSPVLAFFLAGVMLPIRLASVELFSLMKTLDLLDSRLGLILVYSAIRIPFAVFILANFMRVLPRELEEAARLDGAKEWRILFRIILPTIKPAVAIVAIFTAIAVWNDFFFPLIFIFDDAYKTVPLAITTFIGQFRTDWGMVFAALAISMMPVLVMYLLLARQIREGVGATGGLK</sequence>
<feature type="transmembrane region" description="Helical" evidence="7">
    <location>
        <begin position="72"/>
        <end position="96"/>
    </location>
</feature>
<feature type="transmembrane region" description="Helical" evidence="7">
    <location>
        <begin position="143"/>
        <end position="164"/>
    </location>
</feature>
<evidence type="ECO:0000313" key="9">
    <source>
        <dbReference type="EMBL" id="MCX5571544.1"/>
    </source>
</evidence>
<feature type="transmembrane region" description="Helical" evidence="7">
    <location>
        <begin position="185"/>
        <end position="210"/>
    </location>
</feature>
<evidence type="ECO:0000256" key="7">
    <source>
        <dbReference type="RuleBase" id="RU363032"/>
    </source>
</evidence>
<evidence type="ECO:0000313" key="10">
    <source>
        <dbReference type="Proteomes" id="UP001144805"/>
    </source>
</evidence>
<dbReference type="PANTHER" id="PTHR43744">
    <property type="entry name" value="ABC TRANSPORTER PERMEASE PROTEIN MG189-RELATED-RELATED"/>
    <property type="match status" value="1"/>
</dbReference>
<dbReference type="RefSeq" id="WP_266340498.1">
    <property type="nucleotide sequence ID" value="NZ_JAPKNK010000010.1"/>
</dbReference>
<dbReference type="CDD" id="cd06261">
    <property type="entry name" value="TM_PBP2"/>
    <property type="match status" value="1"/>
</dbReference>
<accession>A0A9X3E4S3</accession>
<evidence type="ECO:0000256" key="4">
    <source>
        <dbReference type="ARBA" id="ARBA00022692"/>
    </source>
</evidence>
<keyword evidence="5 7" id="KW-1133">Transmembrane helix</keyword>
<evidence type="ECO:0000256" key="5">
    <source>
        <dbReference type="ARBA" id="ARBA00022989"/>
    </source>
</evidence>
<dbReference type="InterPro" id="IPR000515">
    <property type="entry name" value="MetI-like"/>
</dbReference>
<keyword evidence="4 7" id="KW-0812">Transmembrane</keyword>
<protein>
    <submittedName>
        <fullName evidence="9">Carbohydrate ABC transporter permease</fullName>
    </submittedName>
</protein>
<reference evidence="9" key="1">
    <citation type="submission" date="2022-11" db="EMBL/GenBank/DDBJ databases">
        <title>Biodiversity and phylogenetic relationships of bacteria.</title>
        <authorList>
            <person name="Machado R.A.R."/>
            <person name="Bhat A."/>
            <person name="Loulou A."/>
            <person name="Kallel S."/>
        </authorList>
    </citation>
    <scope>NUCLEOTIDE SEQUENCE</scope>
    <source>
        <strain evidence="9">K-TC2</strain>
    </source>
</reference>
<gene>
    <name evidence="9" type="ORF">OSH07_20255</name>
</gene>
<feature type="transmembrane region" description="Helical" evidence="7">
    <location>
        <begin position="243"/>
        <end position="264"/>
    </location>
</feature>
<dbReference type="GO" id="GO:0005886">
    <property type="term" value="C:plasma membrane"/>
    <property type="evidence" value="ECO:0007669"/>
    <property type="project" value="UniProtKB-SubCell"/>
</dbReference>
<feature type="transmembrane region" description="Helical" evidence="7">
    <location>
        <begin position="12"/>
        <end position="34"/>
    </location>
</feature>
<dbReference type="Gene3D" id="1.10.3720.10">
    <property type="entry name" value="MetI-like"/>
    <property type="match status" value="1"/>
</dbReference>
<organism evidence="9 10">
    <name type="scientific">Kaistia nematophila</name>
    <dbReference type="NCBI Taxonomy" id="2994654"/>
    <lineage>
        <taxon>Bacteria</taxon>
        <taxon>Pseudomonadati</taxon>
        <taxon>Pseudomonadota</taxon>
        <taxon>Alphaproteobacteria</taxon>
        <taxon>Hyphomicrobiales</taxon>
        <taxon>Kaistiaceae</taxon>
        <taxon>Kaistia</taxon>
    </lineage>
</organism>
<dbReference type="Pfam" id="PF00528">
    <property type="entry name" value="BPD_transp_1"/>
    <property type="match status" value="1"/>
</dbReference>
<keyword evidence="3" id="KW-1003">Cell membrane</keyword>
<dbReference type="PANTHER" id="PTHR43744:SF12">
    <property type="entry name" value="ABC TRANSPORTER PERMEASE PROTEIN MG189-RELATED"/>
    <property type="match status" value="1"/>
</dbReference>
<name>A0A9X3E4S3_9HYPH</name>
<proteinExistence type="inferred from homology"/>
<comment type="similarity">
    <text evidence="7">Belongs to the binding-protein-dependent transport system permease family.</text>
</comment>
<dbReference type="GO" id="GO:0055085">
    <property type="term" value="P:transmembrane transport"/>
    <property type="evidence" value="ECO:0007669"/>
    <property type="project" value="InterPro"/>
</dbReference>
<evidence type="ECO:0000256" key="6">
    <source>
        <dbReference type="ARBA" id="ARBA00023136"/>
    </source>
</evidence>
<evidence type="ECO:0000256" key="2">
    <source>
        <dbReference type="ARBA" id="ARBA00022448"/>
    </source>
</evidence>
<dbReference type="PROSITE" id="PS50928">
    <property type="entry name" value="ABC_TM1"/>
    <property type="match status" value="1"/>
</dbReference>
<feature type="transmembrane region" description="Helical" evidence="7">
    <location>
        <begin position="103"/>
        <end position="123"/>
    </location>
</feature>
<dbReference type="EMBL" id="JAPKNK010000010">
    <property type="protein sequence ID" value="MCX5571544.1"/>
    <property type="molecule type" value="Genomic_DNA"/>
</dbReference>
<evidence type="ECO:0000259" key="8">
    <source>
        <dbReference type="PROSITE" id="PS50928"/>
    </source>
</evidence>
<feature type="domain" description="ABC transmembrane type-1" evidence="8">
    <location>
        <begin position="73"/>
        <end position="264"/>
    </location>
</feature>
<comment type="caution">
    <text evidence="9">The sequence shown here is derived from an EMBL/GenBank/DDBJ whole genome shotgun (WGS) entry which is preliminary data.</text>
</comment>
<evidence type="ECO:0000256" key="3">
    <source>
        <dbReference type="ARBA" id="ARBA00022475"/>
    </source>
</evidence>
<keyword evidence="6 7" id="KW-0472">Membrane</keyword>
<keyword evidence="10" id="KW-1185">Reference proteome</keyword>
<dbReference type="AlphaFoldDB" id="A0A9X3E4S3"/>
<dbReference type="InterPro" id="IPR035906">
    <property type="entry name" value="MetI-like_sf"/>
</dbReference>
<keyword evidence="2 7" id="KW-0813">Transport</keyword>
<dbReference type="Proteomes" id="UP001144805">
    <property type="component" value="Unassembled WGS sequence"/>
</dbReference>
<dbReference type="SUPFAM" id="SSF161098">
    <property type="entry name" value="MetI-like"/>
    <property type="match status" value="1"/>
</dbReference>
<evidence type="ECO:0000256" key="1">
    <source>
        <dbReference type="ARBA" id="ARBA00004651"/>
    </source>
</evidence>
<comment type="subcellular location">
    <subcellularLocation>
        <location evidence="1 7">Cell membrane</location>
        <topology evidence="1 7">Multi-pass membrane protein</topology>
    </subcellularLocation>
</comment>